<comment type="cofactor">
    <cofactor evidence="20">
        <name>Fe cation</name>
        <dbReference type="ChEBI" id="CHEBI:24875"/>
    </cofactor>
</comment>
<dbReference type="InterPro" id="IPR014430">
    <property type="entry name" value="Scs7"/>
</dbReference>
<evidence type="ECO:0000256" key="21">
    <source>
        <dbReference type="SAM" id="Phobius"/>
    </source>
</evidence>
<dbReference type="GO" id="GO:0005789">
    <property type="term" value="C:endoplasmic reticulum membrane"/>
    <property type="evidence" value="ECO:0007669"/>
    <property type="project" value="UniProtKB-SubCell"/>
</dbReference>
<reference evidence="23 25" key="2">
    <citation type="journal article" date="2018" name="Plant J.">
        <title>The Physcomitrella patens chromosome-scale assembly reveals moss genome structure and evolution.</title>
        <authorList>
            <person name="Lang D."/>
            <person name="Ullrich K.K."/>
            <person name="Murat F."/>
            <person name="Fuchs J."/>
            <person name="Jenkins J."/>
            <person name="Haas F.B."/>
            <person name="Piednoel M."/>
            <person name="Gundlach H."/>
            <person name="Van Bel M."/>
            <person name="Meyberg R."/>
            <person name="Vives C."/>
            <person name="Morata J."/>
            <person name="Symeonidi A."/>
            <person name="Hiss M."/>
            <person name="Muchero W."/>
            <person name="Kamisugi Y."/>
            <person name="Saleh O."/>
            <person name="Blanc G."/>
            <person name="Decker E.L."/>
            <person name="van Gessel N."/>
            <person name="Grimwood J."/>
            <person name="Hayes R.D."/>
            <person name="Graham S.W."/>
            <person name="Gunter L.E."/>
            <person name="McDaniel S.F."/>
            <person name="Hoernstein S.N.W."/>
            <person name="Larsson A."/>
            <person name="Li F.W."/>
            <person name="Perroud P.F."/>
            <person name="Phillips J."/>
            <person name="Ranjan P."/>
            <person name="Rokshar D.S."/>
            <person name="Rothfels C.J."/>
            <person name="Schneider L."/>
            <person name="Shu S."/>
            <person name="Stevenson D.W."/>
            <person name="Thummler F."/>
            <person name="Tillich M."/>
            <person name="Villarreal Aguilar J.C."/>
            <person name="Widiez T."/>
            <person name="Wong G.K."/>
            <person name="Wymore A."/>
            <person name="Zhang Y."/>
            <person name="Zimmer A.D."/>
            <person name="Quatrano R.S."/>
            <person name="Mayer K.F.X."/>
            <person name="Goodstein D."/>
            <person name="Casacuberta J.M."/>
            <person name="Vandepoele K."/>
            <person name="Reski R."/>
            <person name="Cuming A.C."/>
            <person name="Tuskan G.A."/>
            <person name="Maumus F."/>
            <person name="Salse J."/>
            <person name="Schmutz J."/>
            <person name="Rensing S.A."/>
        </authorList>
    </citation>
    <scope>NUCLEOTIDE SEQUENCE [LARGE SCALE GENOMIC DNA]</scope>
    <source>
        <strain evidence="24 25">cv. Gransden 2004</strain>
    </source>
</reference>
<comment type="function">
    <text evidence="18">Catalyzes stereospecific hydroxylation of free fatty acids at the C-2 position to produce (R)-2-hydroxy fatty acids, which are building blocks of sphingolipids and glycosphingolipids common in neural tissue and epidermis. Plays an essential role in the synthesis of galactosphingolipids of the myelin sheath. Responsible for the synthesis of sphingolipids and glycosphingolipids involved in the formation of epidermal lamellar bodies critical for skin permeability barrier. Participates in the synthesis of glycosphingolipids and a fraction of type II wax diesters in sebaceous gland, specifically regulating hair follicle homeostasis. Involved in the synthesis of sphingolipids of plasma membrane rafts, controlling lipid raft mobility and trafficking of raft-associated proteins.</text>
</comment>
<dbReference type="GO" id="GO:0005506">
    <property type="term" value="F:iron ion binding"/>
    <property type="evidence" value="ECO:0007669"/>
    <property type="project" value="UniProtKB-UniRule"/>
</dbReference>
<feature type="binding site" evidence="19">
    <location>
        <position position="340"/>
    </location>
    <ligand>
        <name>Zn(2+)</name>
        <dbReference type="ChEBI" id="CHEBI:29105"/>
        <label>1</label>
    </ligand>
</feature>
<feature type="transmembrane region" description="Helical" evidence="21">
    <location>
        <begin position="235"/>
        <end position="257"/>
    </location>
</feature>
<accession>A0A2K1J4F0</accession>
<dbReference type="FunCoup" id="A0A2K1J4F0">
    <property type="interactions" value="520"/>
</dbReference>
<comment type="similarity">
    <text evidence="4 18">Belongs to the sterol desaturase family. SCS7 subfamily.</text>
</comment>
<dbReference type="EnsemblPlants" id="Pp3c17_17970V3.2">
    <property type="protein sequence ID" value="Pp3c17_17970V3.2"/>
    <property type="gene ID" value="Pp3c17_17970"/>
</dbReference>
<dbReference type="KEGG" id="ppp:112294897"/>
<dbReference type="EC" id="1.-.-.-" evidence="18"/>
<comment type="pathway">
    <text evidence="2">Sphingolipid metabolism.</text>
</comment>
<feature type="binding site" description="axial binding residue" evidence="20">
    <location>
        <position position="125"/>
    </location>
    <ligand>
        <name>heme</name>
        <dbReference type="ChEBI" id="CHEBI:30413"/>
    </ligand>
    <ligandPart>
        <name>Fe</name>
        <dbReference type="ChEBI" id="CHEBI:18248"/>
    </ligandPart>
</feature>
<keyword evidence="12 21" id="KW-1133">Transmembrane helix</keyword>
<dbReference type="EnsemblPlants" id="Pp3c17_17970V3.1">
    <property type="protein sequence ID" value="Pp3c17_17970V3.1"/>
    <property type="gene ID" value="Pp3c17_17970"/>
</dbReference>
<feature type="binding site" evidence="19">
    <location>
        <position position="282"/>
    </location>
    <ligand>
        <name>Zn(2+)</name>
        <dbReference type="ChEBI" id="CHEBI:29105"/>
        <label>1</label>
    </ligand>
</feature>
<dbReference type="InterPro" id="IPR006694">
    <property type="entry name" value="Fatty_acid_hydroxylase"/>
</dbReference>
<evidence type="ECO:0000313" key="24">
    <source>
        <dbReference type="EnsemblPlants" id="Pp3c17_17970V3.1"/>
    </source>
</evidence>
<evidence type="ECO:0000256" key="9">
    <source>
        <dbReference type="ARBA" id="ARBA00022824"/>
    </source>
</evidence>
<evidence type="ECO:0000256" key="2">
    <source>
        <dbReference type="ARBA" id="ARBA00004991"/>
    </source>
</evidence>
<evidence type="ECO:0000256" key="19">
    <source>
        <dbReference type="PIRSR" id="PIRSR005149-1"/>
    </source>
</evidence>
<feature type="binding site" evidence="19">
    <location>
        <position position="364"/>
    </location>
    <ligand>
        <name>Zn(2+)</name>
        <dbReference type="ChEBI" id="CHEBI:29105"/>
        <label>1</label>
    </ligand>
</feature>
<dbReference type="Pfam" id="PF04116">
    <property type="entry name" value="FA_hydroxylase"/>
    <property type="match status" value="1"/>
</dbReference>
<dbReference type="Pfam" id="PF00173">
    <property type="entry name" value="Cyt-b5"/>
    <property type="match status" value="1"/>
</dbReference>
<evidence type="ECO:0000256" key="15">
    <source>
        <dbReference type="ARBA" id="ARBA00023098"/>
    </source>
</evidence>
<dbReference type="RefSeq" id="XP_024401647.1">
    <property type="nucleotide sequence ID" value="XM_024545879.2"/>
</dbReference>
<name>A0A2K1J4F0_PHYPA</name>
<dbReference type="Proteomes" id="UP000006727">
    <property type="component" value="Chromosome 17"/>
</dbReference>
<keyword evidence="17 18" id="KW-0275">Fatty acid biosynthesis</keyword>
<dbReference type="InterPro" id="IPR001199">
    <property type="entry name" value="Cyt_B5-like_heme/steroid-bd"/>
</dbReference>
<feature type="transmembrane region" description="Helical" evidence="21">
    <location>
        <begin position="316"/>
        <end position="336"/>
    </location>
</feature>
<evidence type="ECO:0000256" key="16">
    <source>
        <dbReference type="ARBA" id="ARBA00023136"/>
    </source>
</evidence>
<dbReference type="OrthoDB" id="260519at2759"/>
<keyword evidence="10 18" id="KW-0276">Fatty acid metabolism</keyword>
<sequence>MTPVPLSSVPLISSFAEHQISPMETRKESEFVRELIRRQVAPKGASSETGRKALEDKLVLTMEEISKHKSETDAWVVVDGVVYDITRFVDTHPGGVEVIYQHLHMSDVGKLMRGEEGDSPDSHPHSKYAFRMLQQYRIGRVGDYRSGDDTAHSNRGSEESKYVVDLNKPLVFQVGKLGADYDRWVHDPVVQKEPPRFFESDIAEFFTRTAWWVIPAVWGPLVIYLAVLAHKGGLWLSTAPFVMAIGAFIWTFIEYLLHRYVFHMKTTGKWSCTAHYFLHGFHHKHPMDGTRLVFPPAVTGILVIIIWYLTEPLVLLLGRPVKLSLFSGGLLMYIAYDLTHYFLHFGTPHNELARSLKRSHLNHHFRNEHYSFGVTSHFWDTVFDTAPQYMKNLLPDIQ</sequence>
<dbReference type="GO" id="GO:0020037">
    <property type="term" value="F:heme binding"/>
    <property type="evidence" value="ECO:0007669"/>
    <property type="project" value="InterPro"/>
</dbReference>
<evidence type="ECO:0000256" key="3">
    <source>
        <dbReference type="ARBA" id="ARBA00005189"/>
    </source>
</evidence>
<dbReference type="GO" id="GO:0080132">
    <property type="term" value="F:fatty acid 2-hydroxylase activity"/>
    <property type="evidence" value="ECO:0000318"/>
    <property type="project" value="GO_Central"/>
</dbReference>
<feature type="binding site" description="axial binding residue" evidence="20">
    <location>
        <position position="92"/>
    </location>
    <ligand>
        <name>heme</name>
        <dbReference type="ChEBI" id="CHEBI:30413"/>
    </ligand>
    <ligandPart>
        <name>Fe</name>
        <dbReference type="ChEBI" id="CHEBI:18248"/>
    </ligandPart>
</feature>
<comment type="pathway">
    <text evidence="3">Lipid metabolism.</text>
</comment>
<evidence type="ECO:0000256" key="17">
    <source>
        <dbReference type="ARBA" id="ARBA00023160"/>
    </source>
</evidence>
<evidence type="ECO:0000256" key="14">
    <source>
        <dbReference type="ARBA" id="ARBA00023004"/>
    </source>
</evidence>
<feature type="binding site" evidence="19">
    <location>
        <position position="258"/>
    </location>
    <ligand>
        <name>Zn(2+)</name>
        <dbReference type="ChEBI" id="CHEBI:29105"/>
        <label>1</label>
    </ligand>
</feature>
<comment type="subcellular location">
    <subcellularLocation>
        <location evidence="1">Endoplasmic reticulum membrane</location>
        <topology evidence="1">Multi-pass membrane protein</topology>
    </subcellularLocation>
</comment>
<evidence type="ECO:0000256" key="5">
    <source>
        <dbReference type="ARBA" id="ARBA00022516"/>
    </source>
</evidence>
<keyword evidence="11 19" id="KW-0862">Zinc</keyword>
<evidence type="ECO:0000313" key="23">
    <source>
        <dbReference type="EMBL" id="PNR36401.1"/>
    </source>
</evidence>
<evidence type="ECO:0000256" key="10">
    <source>
        <dbReference type="ARBA" id="ARBA00022832"/>
    </source>
</evidence>
<dbReference type="SMART" id="SM01117">
    <property type="entry name" value="Cyt-b5"/>
    <property type="match status" value="1"/>
</dbReference>
<feature type="binding site" evidence="19">
    <location>
        <position position="344"/>
    </location>
    <ligand>
        <name>Zn(2+)</name>
        <dbReference type="ChEBI" id="CHEBI:29105"/>
        <label>1</label>
    </ligand>
</feature>
<dbReference type="PROSITE" id="PS00191">
    <property type="entry name" value="CYTOCHROME_B5_1"/>
    <property type="match status" value="1"/>
</dbReference>
<dbReference type="InterPro" id="IPR018506">
    <property type="entry name" value="Cyt_B5_heme-BS"/>
</dbReference>
<dbReference type="PaxDb" id="3218-PP1S65_21V6.2"/>
<feature type="transmembrane region" description="Helical" evidence="21">
    <location>
        <begin position="210"/>
        <end position="229"/>
    </location>
</feature>
<evidence type="ECO:0000256" key="1">
    <source>
        <dbReference type="ARBA" id="ARBA00004477"/>
    </source>
</evidence>
<keyword evidence="8 18" id="KW-0479">Metal-binding</keyword>
<dbReference type="SUPFAM" id="SSF55856">
    <property type="entry name" value="Cytochrome b5-like heme/steroid binding domain"/>
    <property type="match status" value="1"/>
</dbReference>
<evidence type="ECO:0000256" key="18">
    <source>
        <dbReference type="PIRNR" id="PIRNR005149"/>
    </source>
</evidence>
<dbReference type="InterPro" id="IPR036400">
    <property type="entry name" value="Cyt_B5-like_heme/steroid_sf"/>
</dbReference>
<dbReference type="Gramene" id="Pp3c17_17970V3.1">
    <property type="protein sequence ID" value="Pp3c17_17970V3.1"/>
    <property type="gene ID" value="Pp3c17_17970"/>
</dbReference>
<dbReference type="Gene3D" id="3.10.120.10">
    <property type="entry name" value="Cytochrome b5-like heme/steroid binding domain"/>
    <property type="match status" value="1"/>
</dbReference>
<dbReference type="STRING" id="3218.A0A2K1J4F0"/>
<evidence type="ECO:0000256" key="6">
    <source>
        <dbReference type="ARBA" id="ARBA00022617"/>
    </source>
</evidence>
<evidence type="ECO:0000256" key="13">
    <source>
        <dbReference type="ARBA" id="ARBA00023002"/>
    </source>
</evidence>
<evidence type="ECO:0000259" key="22">
    <source>
        <dbReference type="PROSITE" id="PS50255"/>
    </source>
</evidence>
<dbReference type="AlphaFoldDB" id="A0A2K1J4F0"/>
<evidence type="ECO:0000256" key="12">
    <source>
        <dbReference type="ARBA" id="ARBA00022989"/>
    </source>
</evidence>
<keyword evidence="9 18" id="KW-0256">Endoplasmic reticulum</keyword>
<evidence type="ECO:0000256" key="20">
    <source>
        <dbReference type="PIRSR" id="PIRSR005149-50"/>
    </source>
</evidence>
<feature type="binding site" evidence="19">
    <location>
        <position position="363"/>
    </location>
    <ligand>
        <name>Zn(2+)</name>
        <dbReference type="ChEBI" id="CHEBI:29105"/>
        <label>1</label>
    </ligand>
</feature>
<dbReference type="Gramene" id="Pp3c17_17970V3.2">
    <property type="protein sequence ID" value="Pp3c17_17970V3.2"/>
    <property type="gene ID" value="Pp3c17_17970"/>
</dbReference>
<dbReference type="GeneID" id="112294897"/>
<feature type="binding site" evidence="19">
    <location>
        <position position="283"/>
    </location>
    <ligand>
        <name>Zn(2+)</name>
        <dbReference type="ChEBI" id="CHEBI:29105"/>
        <label>1</label>
    </ligand>
</feature>
<dbReference type="OMA" id="WTIVEYF"/>
<dbReference type="EMBL" id="ABEU02000017">
    <property type="protein sequence ID" value="PNR36401.1"/>
    <property type="molecule type" value="Genomic_DNA"/>
</dbReference>
<evidence type="ECO:0000256" key="11">
    <source>
        <dbReference type="ARBA" id="ARBA00022833"/>
    </source>
</evidence>
<keyword evidence="6 20" id="KW-0349">Heme</keyword>
<evidence type="ECO:0000256" key="8">
    <source>
        <dbReference type="ARBA" id="ARBA00022723"/>
    </source>
</evidence>
<feature type="binding site" evidence="19">
    <location>
        <position position="360"/>
    </location>
    <ligand>
        <name>Zn(2+)</name>
        <dbReference type="ChEBI" id="CHEBI:29105"/>
        <label>1</label>
    </ligand>
</feature>
<comment type="cofactor">
    <cofactor evidence="18 19">
        <name>Zn(2+)</name>
        <dbReference type="ChEBI" id="CHEBI:29105"/>
    </cofactor>
    <text evidence="18 19">Binds 2 Zn(2+) ions per subunit that likely form a catalytic dimetal center.</text>
</comment>
<evidence type="ECO:0000256" key="7">
    <source>
        <dbReference type="ARBA" id="ARBA00022692"/>
    </source>
</evidence>
<keyword evidence="13 18" id="KW-0560">Oxidoreductase</keyword>
<dbReference type="GO" id="GO:0006633">
    <property type="term" value="P:fatty acid biosynthetic process"/>
    <property type="evidence" value="ECO:0007669"/>
    <property type="project" value="UniProtKB-KW"/>
</dbReference>
<dbReference type="PANTHER" id="PTHR12863">
    <property type="entry name" value="FATTY ACID HYDROXYLASE"/>
    <property type="match status" value="1"/>
</dbReference>
<keyword evidence="16 18" id="KW-0472">Membrane</keyword>
<dbReference type="GO" id="GO:0005783">
    <property type="term" value="C:endoplasmic reticulum"/>
    <property type="evidence" value="ECO:0000318"/>
    <property type="project" value="GO_Central"/>
</dbReference>
<keyword evidence="25" id="KW-1185">Reference proteome</keyword>
<dbReference type="PANTHER" id="PTHR12863:SF21">
    <property type="entry name" value="FATTY ACID 2-HYDROXYLASE"/>
    <property type="match status" value="1"/>
</dbReference>
<gene>
    <name evidence="24" type="primary">LOC112294897</name>
    <name evidence="23" type="ORF">PHYPA_022252</name>
</gene>
<feature type="domain" description="Cytochrome b5 heme-binding" evidence="22">
    <location>
        <begin position="57"/>
        <end position="142"/>
    </location>
</feature>
<dbReference type="PIRSF" id="PIRSF005149">
    <property type="entry name" value="IPC-B_HD"/>
    <property type="match status" value="1"/>
</dbReference>
<dbReference type="PROSITE" id="PS50255">
    <property type="entry name" value="CYTOCHROME_B5_2"/>
    <property type="match status" value="1"/>
</dbReference>
<evidence type="ECO:0000256" key="4">
    <source>
        <dbReference type="ARBA" id="ARBA00005747"/>
    </source>
</evidence>
<feature type="binding site" evidence="19">
    <location>
        <position position="279"/>
    </location>
    <ligand>
        <name>Zn(2+)</name>
        <dbReference type="ChEBI" id="CHEBI:29105"/>
        <label>1</label>
    </ligand>
</feature>
<reference evidence="23 25" key="1">
    <citation type="journal article" date="2008" name="Science">
        <title>The Physcomitrella genome reveals evolutionary insights into the conquest of land by plants.</title>
        <authorList>
            <person name="Rensing S."/>
            <person name="Lang D."/>
            <person name="Zimmer A."/>
            <person name="Terry A."/>
            <person name="Salamov A."/>
            <person name="Shapiro H."/>
            <person name="Nishiyama T."/>
            <person name="Perroud P.-F."/>
            <person name="Lindquist E."/>
            <person name="Kamisugi Y."/>
            <person name="Tanahashi T."/>
            <person name="Sakakibara K."/>
            <person name="Fujita T."/>
            <person name="Oishi K."/>
            <person name="Shin-I T."/>
            <person name="Kuroki Y."/>
            <person name="Toyoda A."/>
            <person name="Suzuki Y."/>
            <person name="Hashimoto A."/>
            <person name="Yamaguchi K."/>
            <person name="Sugano A."/>
            <person name="Kohara Y."/>
            <person name="Fujiyama A."/>
            <person name="Anterola A."/>
            <person name="Aoki S."/>
            <person name="Ashton N."/>
            <person name="Barbazuk W.B."/>
            <person name="Barker E."/>
            <person name="Bennetzen J."/>
            <person name="Bezanilla M."/>
            <person name="Blankenship R."/>
            <person name="Cho S.H."/>
            <person name="Dutcher S."/>
            <person name="Estelle M."/>
            <person name="Fawcett J.A."/>
            <person name="Gundlach H."/>
            <person name="Hanada K."/>
            <person name="Heyl A."/>
            <person name="Hicks K.A."/>
            <person name="Hugh J."/>
            <person name="Lohr M."/>
            <person name="Mayer K."/>
            <person name="Melkozernov A."/>
            <person name="Murata T."/>
            <person name="Nelson D."/>
            <person name="Pils B."/>
            <person name="Prigge M."/>
            <person name="Reiss B."/>
            <person name="Renner T."/>
            <person name="Rombauts S."/>
            <person name="Rushton P."/>
            <person name="Sanderfoot A."/>
            <person name="Schween G."/>
            <person name="Shiu S.-H."/>
            <person name="Stueber K."/>
            <person name="Theodoulou F.L."/>
            <person name="Tu H."/>
            <person name="Van de Peer Y."/>
            <person name="Verrier P.J."/>
            <person name="Waters E."/>
            <person name="Wood A."/>
            <person name="Yang L."/>
            <person name="Cove D."/>
            <person name="Cuming A."/>
            <person name="Hasebe M."/>
            <person name="Lucas S."/>
            <person name="Mishler D.B."/>
            <person name="Reski R."/>
            <person name="Grigoriev I."/>
            <person name="Quatrano R.S."/>
            <person name="Boore J.L."/>
        </authorList>
    </citation>
    <scope>NUCLEOTIDE SEQUENCE [LARGE SCALE GENOMIC DNA]</scope>
    <source>
        <strain evidence="24 25">cv. Gransden 2004</strain>
    </source>
</reference>
<dbReference type="GO" id="GO:0006631">
    <property type="term" value="P:fatty acid metabolic process"/>
    <property type="evidence" value="ECO:0000318"/>
    <property type="project" value="GO_Central"/>
</dbReference>
<keyword evidence="7 21" id="KW-0812">Transmembrane</keyword>
<keyword evidence="5 18" id="KW-0444">Lipid biosynthesis</keyword>
<protein>
    <recommendedName>
        <fullName evidence="18">Fatty acid 2-hydroxylase</fullName>
        <ecNumber evidence="18">1.-.-.-</ecNumber>
    </recommendedName>
</protein>
<keyword evidence="15 18" id="KW-0443">Lipid metabolism</keyword>
<proteinExistence type="inferred from homology"/>
<feature type="transmembrane region" description="Helical" evidence="21">
    <location>
        <begin position="292"/>
        <end position="310"/>
    </location>
</feature>
<reference evidence="24" key="3">
    <citation type="submission" date="2020-12" db="UniProtKB">
        <authorList>
            <consortium name="EnsemblPlants"/>
        </authorList>
    </citation>
    <scope>IDENTIFICATION</scope>
</reference>
<organism evidence="23">
    <name type="scientific">Physcomitrium patens</name>
    <name type="common">Spreading-leaved earth moss</name>
    <name type="synonym">Physcomitrella patens</name>
    <dbReference type="NCBI Taxonomy" id="3218"/>
    <lineage>
        <taxon>Eukaryota</taxon>
        <taxon>Viridiplantae</taxon>
        <taxon>Streptophyta</taxon>
        <taxon>Embryophyta</taxon>
        <taxon>Bryophyta</taxon>
        <taxon>Bryophytina</taxon>
        <taxon>Bryopsida</taxon>
        <taxon>Funariidae</taxon>
        <taxon>Funariales</taxon>
        <taxon>Funariaceae</taxon>
        <taxon>Physcomitrium</taxon>
    </lineage>
</organism>
<keyword evidence="14 18" id="KW-0408">Iron</keyword>
<feature type="binding site" evidence="19">
    <location>
        <position position="263"/>
    </location>
    <ligand>
        <name>Zn(2+)</name>
        <dbReference type="ChEBI" id="CHEBI:29105"/>
        <label>1</label>
    </ligand>
</feature>
<evidence type="ECO:0000313" key="25">
    <source>
        <dbReference type="Proteomes" id="UP000006727"/>
    </source>
</evidence>